<dbReference type="Pfam" id="PF22834">
    <property type="entry name" value="Polo_box_4"/>
    <property type="match status" value="1"/>
</dbReference>
<evidence type="ECO:0000259" key="2">
    <source>
        <dbReference type="Pfam" id="PF15016"/>
    </source>
</evidence>
<dbReference type="Pfam" id="PF15016">
    <property type="entry name" value="C5orf34_C"/>
    <property type="match status" value="1"/>
</dbReference>
<feature type="region of interest" description="Disordered" evidence="1">
    <location>
        <begin position="234"/>
        <end position="266"/>
    </location>
</feature>
<comment type="caution">
    <text evidence="6">The sequence shown here is derived from an EMBL/GenBank/DDBJ whole genome shotgun (WGS) entry which is preliminary data.</text>
</comment>
<evidence type="ECO:0000256" key="1">
    <source>
        <dbReference type="SAM" id="MobiDB-lite"/>
    </source>
</evidence>
<dbReference type="Proteomes" id="UP000316079">
    <property type="component" value="Unassembled WGS sequence"/>
</dbReference>
<dbReference type="AlphaFoldDB" id="A0A553P175"/>
<dbReference type="Pfam" id="PF22833">
    <property type="entry name" value="C5orf34_2nd"/>
    <property type="match status" value="1"/>
</dbReference>
<dbReference type="PANTHER" id="PTHR34531">
    <property type="entry name" value="ZGC:153352"/>
    <property type="match status" value="1"/>
</dbReference>
<feature type="domain" description="C5orf34-like second" evidence="4">
    <location>
        <begin position="115"/>
        <end position="223"/>
    </location>
</feature>
<gene>
    <name evidence="6" type="ORF">DNTS_011672</name>
</gene>
<sequence>MSAVRFMVMSVDEGVEVFYTDGRRLQLSACGSEFMLEKPPSAHPLQARERVKQRSRFAISEYKTLVSEALAFRNKFATHPYLPEELVDVDSSKPTSSAVAELQWSGVESCSSDSDGETTVCSEEGQAKLVLSSSGQEFMVEFLSQTSRNDTESHNAQLQGHKSTCLLNLIKLDPSSKSAKSCSSDKQAPSSDRSGGLRVCTSVVQQFSRALYPKIWSYALSLAIKHQECLKTQASATNESNREGARDAEDGGRSQTKQKTLLPKPLPLTCPSPHQHKWRCAVLNPELFGQEEEVKAELVKVVWCKGITYRIIDGGIPTVEISPGDGSLIRSNGVEDCVYYLCGLPPDVPGQLYSIQSVVTRASRILKSFMEARGSVRATPTLSCWNQTVLCDCARVVQEVSVPGTGEFKAHSDGTVEVLFMDGVKAQMTWSSEAYAPAQCGEMEQKPRADPGASHRWCQLSFSDGHQTLVGDFRAGENQEIELPHLPSSMRSLPSQKTPESASGMEITETFVSKALQKTSRAIQEIDWLLSDRT</sequence>
<dbReference type="InterPro" id="IPR053901">
    <property type="entry name" value="C5orf34-like"/>
</dbReference>
<dbReference type="EMBL" id="SRMA01026753">
    <property type="protein sequence ID" value="TRY71438.1"/>
    <property type="molecule type" value="Genomic_DNA"/>
</dbReference>
<feature type="domain" description="C5orf34-like" evidence="5">
    <location>
        <begin position="299"/>
        <end position="366"/>
    </location>
</feature>
<keyword evidence="7" id="KW-1185">Reference proteome</keyword>
<proteinExistence type="predicted"/>
<evidence type="ECO:0000313" key="6">
    <source>
        <dbReference type="EMBL" id="TRY71438.1"/>
    </source>
</evidence>
<dbReference type="InterPro" id="IPR053900">
    <property type="entry name" value="C5orf34-like_dom"/>
</dbReference>
<dbReference type="PANTHER" id="PTHR34531:SF1">
    <property type="entry name" value="CHROMOSOME 5 OPEN READING FRAME 34"/>
    <property type="match status" value="1"/>
</dbReference>
<reference evidence="6 7" key="1">
    <citation type="journal article" date="2019" name="Sci. Data">
        <title>Hybrid genome assembly and annotation of Danionella translucida.</title>
        <authorList>
            <person name="Kadobianskyi M."/>
            <person name="Schulze L."/>
            <person name="Schuelke M."/>
            <person name="Judkewitz B."/>
        </authorList>
    </citation>
    <scope>NUCLEOTIDE SEQUENCE [LARGE SCALE GENOMIC DNA]</scope>
    <source>
        <strain evidence="6 7">Bolton</strain>
    </source>
</reference>
<dbReference type="InterPro" id="IPR053899">
    <property type="entry name" value="C5orf34-like_2nd"/>
</dbReference>
<dbReference type="OrthoDB" id="75908at2759"/>
<dbReference type="Pfam" id="PF15025">
    <property type="entry name" value="C5orf34-like_N"/>
    <property type="match status" value="1"/>
</dbReference>
<dbReference type="InterPro" id="IPR027865">
    <property type="entry name" value="C5orf34-like_C"/>
</dbReference>
<evidence type="ECO:0000313" key="7">
    <source>
        <dbReference type="Proteomes" id="UP000316079"/>
    </source>
</evidence>
<evidence type="ECO:0000259" key="5">
    <source>
        <dbReference type="Pfam" id="PF22834"/>
    </source>
</evidence>
<feature type="compositionally biased region" description="Low complexity" evidence="1">
    <location>
        <begin position="175"/>
        <end position="186"/>
    </location>
</feature>
<dbReference type="InterPro" id="IPR027830">
    <property type="entry name" value="C5orf34-like_N"/>
</dbReference>
<organism evidence="6 7">
    <name type="scientific">Danionella cerebrum</name>
    <dbReference type="NCBI Taxonomy" id="2873325"/>
    <lineage>
        <taxon>Eukaryota</taxon>
        <taxon>Metazoa</taxon>
        <taxon>Chordata</taxon>
        <taxon>Craniata</taxon>
        <taxon>Vertebrata</taxon>
        <taxon>Euteleostomi</taxon>
        <taxon>Actinopterygii</taxon>
        <taxon>Neopterygii</taxon>
        <taxon>Teleostei</taxon>
        <taxon>Ostariophysi</taxon>
        <taxon>Cypriniformes</taxon>
        <taxon>Danionidae</taxon>
        <taxon>Danioninae</taxon>
        <taxon>Danionella</taxon>
    </lineage>
</organism>
<feature type="domain" description="C5orf34-like C-terminal" evidence="2">
    <location>
        <begin position="395"/>
        <end position="470"/>
    </location>
</feature>
<feature type="compositionally biased region" description="Basic and acidic residues" evidence="1">
    <location>
        <begin position="240"/>
        <end position="252"/>
    </location>
</feature>
<name>A0A553P175_9TELE</name>
<protein>
    <recommendedName>
        <fullName evidence="8">DUF4524 domain-containing protein</fullName>
    </recommendedName>
</protein>
<evidence type="ECO:0008006" key="8">
    <source>
        <dbReference type="Google" id="ProtNLM"/>
    </source>
</evidence>
<dbReference type="STRING" id="623744.A0A553P175"/>
<feature type="domain" description="C5orf34-like N-terminal" evidence="3">
    <location>
        <begin position="7"/>
        <end position="74"/>
    </location>
</feature>
<feature type="region of interest" description="Disordered" evidence="1">
    <location>
        <begin position="175"/>
        <end position="196"/>
    </location>
</feature>
<evidence type="ECO:0000259" key="3">
    <source>
        <dbReference type="Pfam" id="PF15025"/>
    </source>
</evidence>
<evidence type="ECO:0000259" key="4">
    <source>
        <dbReference type="Pfam" id="PF22833"/>
    </source>
</evidence>
<accession>A0A553P175</accession>